<dbReference type="Pfam" id="PF13681">
    <property type="entry name" value="PilX"/>
    <property type="match status" value="1"/>
</dbReference>
<gene>
    <name evidence="4" type="ORF">EV674_1029</name>
</gene>
<feature type="domain" description="Type 4 fimbrial biogenesis protein PilX N-terminal" evidence="3">
    <location>
        <begin position="15"/>
        <end position="62"/>
    </location>
</feature>
<dbReference type="InterPro" id="IPR025746">
    <property type="entry name" value="PilX_N_dom"/>
</dbReference>
<dbReference type="InterPro" id="IPR025205">
    <property type="entry name" value="PilX/PilW_C"/>
</dbReference>
<dbReference type="OrthoDB" id="8793903at2"/>
<evidence type="ECO:0000313" key="4">
    <source>
        <dbReference type="EMBL" id="TCP20042.1"/>
    </source>
</evidence>
<sequence>MQSRHFPHQRRPRQRGVALFVVIVFVMLSMLLALWASRTSLFNEMLVGNDADYQRAFEAAQALLQDAELDIRGENADGSVCTATNCRDKISAAPKIPLETQDVTPLLAALDQETTKCSYGLCTKRAGRQDFWNKKDNTGLLAGEIALSSMTVPNVGARYGQFSGAAQGSSSKQANPILADRSANDRGGWYWIEVMHYDESSKNSGLIVGGAGTPTNSLLNLNLKPNVVYRITALAYGRKGNTMAVLQQTYARQVRKD</sequence>
<dbReference type="Pfam" id="PF14341">
    <property type="entry name" value="PilX_N"/>
    <property type="match status" value="1"/>
</dbReference>
<keyword evidence="1" id="KW-0812">Transmembrane</keyword>
<feature type="transmembrane region" description="Helical" evidence="1">
    <location>
        <begin position="16"/>
        <end position="36"/>
    </location>
</feature>
<evidence type="ECO:0000256" key="1">
    <source>
        <dbReference type="SAM" id="Phobius"/>
    </source>
</evidence>
<dbReference type="RefSeq" id="WP_119011741.1">
    <property type="nucleotide sequence ID" value="NZ_QXNC01000001.1"/>
</dbReference>
<dbReference type="EMBL" id="SLXH01000002">
    <property type="protein sequence ID" value="TCP20042.1"/>
    <property type="molecule type" value="Genomic_DNA"/>
</dbReference>
<reference evidence="4 5" key="1">
    <citation type="submission" date="2019-03" db="EMBL/GenBank/DDBJ databases">
        <title>Genomic Encyclopedia of Type Strains, Phase IV (KMG-IV): sequencing the most valuable type-strain genomes for metagenomic binning, comparative biology and taxonomic classification.</title>
        <authorList>
            <person name="Goeker M."/>
        </authorList>
    </citation>
    <scope>NUCLEOTIDE SEQUENCE [LARGE SCALE GENOMIC DNA]</scope>
    <source>
        <strain evidence="4 5">DSM 1837</strain>
    </source>
</reference>
<evidence type="ECO:0000259" key="3">
    <source>
        <dbReference type="Pfam" id="PF14341"/>
    </source>
</evidence>
<proteinExistence type="predicted"/>
<keyword evidence="1" id="KW-1133">Transmembrane helix</keyword>
<keyword evidence="5" id="KW-1185">Reference proteome</keyword>
<evidence type="ECO:0000313" key="5">
    <source>
        <dbReference type="Proteomes" id="UP000295182"/>
    </source>
</evidence>
<organism evidence="4 5">
    <name type="scientific">Simplicispira metamorpha</name>
    <dbReference type="NCBI Taxonomy" id="80881"/>
    <lineage>
        <taxon>Bacteria</taxon>
        <taxon>Pseudomonadati</taxon>
        <taxon>Pseudomonadota</taxon>
        <taxon>Betaproteobacteria</taxon>
        <taxon>Burkholderiales</taxon>
        <taxon>Comamonadaceae</taxon>
        <taxon>Simplicispira</taxon>
    </lineage>
</organism>
<name>A0A4R2NFU1_9BURK</name>
<dbReference type="AlphaFoldDB" id="A0A4R2NFU1"/>
<dbReference type="Proteomes" id="UP000295182">
    <property type="component" value="Unassembled WGS sequence"/>
</dbReference>
<comment type="caution">
    <text evidence="4">The sequence shown here is derived from an EMBL/GenBank/DDBJ whole genome shotgun (WGS) entry which is preliminary data.</text>
</comment>
<protein>
    <submittedName>
        <fullName evidence="4">Type IV pilus assembly protein PilX</fullName>
    </submittedName>
</protein>
<feature type="domain" description="PilX/PilW C-terminal" evidence="2">
    <location>
        <begin position="119"/>
        <end position="252"/>
    </location>
</feature>
<accession>A0A4R2NFU1</accession>
<keyword evidence="1" id="KW-0472">Membrane</keyword>
<evidence type="ECO:0000259" key="2">
    <source>
        <dbReference type="Pfam" id="PF13681"/>
    </source>
</evidence>